<dbReference type="GO" id="GO:0019028">
    <property type="term" value="C:viral capsid"/>
    <property type="evidence" value="ECO:0007669"/>
    <property type="project" value="UniProtKB-KW"/>
</dbReference>
<dbReference type="HAMAP" id="MF_04025">
    <property type="entry name" value="HSV_CVC2"/>
    <property type="match status" value="1"/>
</dbReference>
<reference evidence="6 7" key="3">
    <citation type="journal article" date="2015" name="Genome Announc.">
        <title>Complete Genome Sequence of the Human Herpesvirus 6A Strain AJ from Africa Resembles Strain GS from North America.</title>
        <authorList>
            <person name="Tweedy J."/>
            <person name="Spyrou M.A."/>
            <person name="Donaldson C.D."/>
            <person name="Depledge D."/>
            <person name="Breuer J."/>
            <person name="Gompels U.A."/>
        </authorList>
    </citation>
    <scope>NUCLEOTIDE SEQUENCE [LARGE SCALE GENOMIC DNA]</scope>
    <source>
        <strain evidence="6">AJ</strain>
    </source>
</reference>
<evidence type="ECO:0000256" key="3">
    <source>
        <dbReference type="ARBA" id="ARBA00022612"/>
    </source>
</evidence>
<evidence type="ECO:0000256" key="4">
    <source>
        <dbReference type="ARBA" id="ARBA00022844"/>
    </source>
</evidence>
<gene>
    <name evidence="6" type="primary">U50</name>
</gene>
<keyword evidence="1" id="KW-0167">Capsid protein</keyword>
<protein>
    <submittedName>
        <fullName evidence="6">U50 protein</fullName>
    </submittedName>
</protein>
<dbReference type="Pfam" id="PF01499">
    <property type="entry name" value="Herpes_UL25"/>
    <property type="match status" value="1"/>
</dbReference>
<dbReference type="EMBL" id="KP257584">
    <property type="protein sequence ID" value="AJA36264.1"/>
    <property type="molecule type" value="Genomic_DNA"/>
</dbReference>
<evidence type="ECO:0000313" key="6">
    <source>
        <dbReference type="EMBL" id="AJA36264.1"/>
    </source>
</evidence>
<organism evidence="6 7">
    <name type="scientific">Human betaherpesvirus 6A</name>
    <dbReference type="NCBI Taxonomy" id="32603"/>
    <lineage>
        <taxon>Viruses</taxon>
        <taxon>Duplodnaviria</taxon>
        <taxon>Heunggongvirae</taxon>
        <taxon>Peploviricota</taxon>
        <taxon>Herviviricetes</taxon>
        <taxon>Herpesvirales</taxon>
        <taxon>Orthoherpesviridae</taxon>
        <taxon>Betaherpesvirinae</taxon>
        <taxon>Roseolovirus</taxon>
        <taxon>Roseolovirus humanbeta6a</taxon>
    </lineage>
</organism>
<name>A0A0A7RSN1_9BETA</name>
<evidence type="ECO:0000256" key="1">
    <source>
        <dbReference type="ARBA" id="ARBA00022561"/>
    </source>
</evidence>
<reference evidence="6 7" key="2">
    <citation type="journal article" date="2002" name="J. Virol. Methods">
        <title>Characterisation of a human herpesvirus 6 variant A 'amplicon' and replication modulation by U94-Rep 'latency gene'.</title>
        <authorList>
            <person name="Turner S."/>
            <person name="DiLuca D."/>
            <person name="Gompels U."/>
        </authorList>
    </citation>
    <scope>NUCLEOTIDE SEQUENCE [LARGE SCALE GENOMIC DNA]</scope>
    <source>
        <strain evidence="6">AJ</strain>
    </source>
</reference>
<evidence type="ECO:0000256" key="2">
    <source>
        <dbReference type="ARBA" id="ARBA00022562"/>
    </source>
</evidence>
<dbReference type="GO" id="GO:0019072">
    <property type="term" value="P:viral genome packaging"/>
    <property type="evidence" value="ECO:0007669"/>
    <property type="project" value="InterPro"/>
</dbReference>
<sequence length="555" mass="63610">MAQCNLFYQYPITPILEGHVRNILICTEKDVEKLQSQSSLRLREKIDQGHRDKLLRMRLKTELDALQKKMQKDSDVLNSHLKAIEDALLFTNDGEVNVETKADAQLIPKSPEKLEKFNQVAITPLDPFIRFTDDFRGEMINTFFNNAQMWNFTFGSWFYKLKRVFYNEPGLRRALKLTNVDSLTISKELLAVTVNALEQATVYPIFGSEMSDLEAALCILAAFYSTYENSQIDERTTLEDVITLLPVIFRLLGSEITALKNVSPSGTYFGFNDPSCMKFFVPMRKGKHYAENTFGNHVLIKMLLGRGVMQKIPGEKISQNFDVEARLHGAIKNDVLVYWTYQLMRPKLGNNVPIFIHDQHYLRSGLVAIESLFLLWRILNSESLFNKRVGKFLLTSVFPQLENVDFAENNFEAGNIQNFEYLMHHYVVPMYNLQNDISISTLFPGLVAVCVNESVRLGWEHKCAGAPSDAVQVQSKENPFVEYIRAQMEQQADVAILEKHDCILFHLENGLNITLSFTLPRQRLFAMASSLFNVNDTYDFIYFLVLGFLPIPAVI</sequence>
<keyword evidence="2" id="KW-1048">Host nucleus</keyword>
<dbReference type="InterPro" id="IPR002493">
    <property type="entry name" value="Herpes_UL25"/>
</dbReference>
<keyword evidence="5" id="KW-0231">Viral genome packaging</keyword>
<accession>A0A0A7RSN1</accession>
<proteinExistence type="inferred from homology"/>
<keyword evidence="3" id="KW-1188">Viral release from host cell</keyword>
<evidence type="ECO:0000256" key="5">
    <source>
        <dbReference type="ARBA" id="ARBA00023219"/>
    </source>
</evidence>
<dbReference type="Proteomes" id="UP000142548">
    <property type="component" value="Genome"/>
</dbReference>
<keyword evidence="4" id="KW-0946">Virion</keyword>
<reference evidence="6 7" key="1">
    <citation type="journal article" date="1993" name="J. Virol.">
        <title>Identification of a lytic-phase origin of DNA replication in human herpesvirus 6B strain Z29.</title>
        <authorList>
            <person name="Dewhurst S."/>
            <person name="Dollard S.C."/>
            <person name="Pellett P.E."/>
            <person name="Dambaugh T.R."/>
        </authorList>
    </citation>
    <scope>NUCLEOTIDE SEQUENCE [LARGE SCALE GENOMIC DNA]</scope>
    <source>
        <strain evidence="6">AJ</strain>
    </source>
</reference>
<evidence type="ECO:0000313" key="7">
    <source>
        <dbReference type="Proteomes" id="UP000142548"/>
    </source>
</evidence>